<accession>A0A8H4IZR1</accession>
<feature type="compositionally biased region" description="Polar residues" evidence="2">
    <location>
        <begin position="662"/>
        <end position="709"/>
    </location>
</feature>
<dbReference type="OrthoDB" id="3903581at2759"/>
<name>A0A8H4IZR1_9PEZI</name>
<feature type="compositionally biased region" description="Basic and acidic residues" evidence="2">
    <location>
        <begin position="306"/>
        <end position="321"/>
    </location>
</feature>
<feature type="compositionally biased region" description="Polar residues" evidence="2">
    <location>
        <begin position="1012"/>
        <end position="1035"/>
    </location>
</feature>
<proteinExistence type="predicted"/>
<sequence length="1105" mass="121421">METLTFPSASASNLFHAPSHDRGPNALAVMHPATSPQPAPHKSRFESILTTHPTIAESLLASLPTRSLIDLFHTSRYLRTFLAEYPLAWRTLSFRAPTPALGVNNPEGDAVDGPGARNAKQYALDALLIQVVVPFGTRLTSLDLCNTAVSGVRLVSRVLEPRVQTLQHLSVRGCKNVSIKYHLVPFLEPYVHPGSPWAKTTELALRSLYTYRCRHHRRRPYLPSSLMRRDSDSEPTHQLIEICHQLGIWTDTMWCTTPGGRCFRRKDYYSGRAAPGTNEVWVPFDRLWRSMNRIGPQDSDNPPAHSDGRLWEDAESGHDGEPLGTSTGWPHRGEGKDIPAHQRRSHRIFVEDIKCDQCGDAILERCEQCSIRMHCMGCRKTLCASCAFNRPIPRKKRKTNRAFTNQAFGTMNNLGVIASSSAGGQSHIHQEHAAEEERKISNRFWWAPGATRSPNLMSEIASDDDASDSDEPGPLHGGNPLAVMNVSTPPKLNMHWCCVEPVFSGGGGIVVLGPGVGGRGGDKIRATPLPKGQQYEDPDFMSFLRSPELTRELKNATLYEHVMGDQVDIVPYLQQDSLELQASKCPRSLCQDCYRTFRWKIACKACKKPLCKEHDFRGLKIRKCGYRDLHIEREYLRTHTPASMPPTFPDLHIPAYVPPNQRAEQSSAMEAQDSTDSQLSSSPDLRNSGKSWLFTSNPIQEENDMSSSIPGLRHLADVPPSLPLSSRPRALSASENRSPRSSSPWARQKSPNDAQQYALGKRIAEMERARMRLPLPGTPRHPVQWRGCGAYFCQQLRPVGDCRQRCSAGMRECGDCGVLVCDGCLRVNPPCPCAYCSTHYHCPVCSMKPRIQTLCRRDAERQAARMKELAEAERRAKEAEALVRADDMATAVGEFFRDFIDVGGKSSVEQTDELPVIDEAANSEFEGEGVRHIEVADPAPTPASGPAWIQAQQSQYPNLFPEEAEEEQGPRAESSAMGAASGDGMTPMDGKALVEQILAQQDQEIAAMAASTPRTTSGLTDDAQISSQQLSNSENGAEHTTAGIDEADAHAAAEAEENTGDESSNNGNDNNSDAEAGAEENDSTSSSGSHMAATAGPSAEVSVEA</sequence>
<comment type="caution">
    <text evidence="3">The sequence shown here is derived from an EMBL/GenBank/DDBJ whole genome shotgun (WGS) entry which is preliminary data.</text>
</comment>
<feature type="region of interest" description="Disordered" evidence="2">
    <location>
        <begin position="455"/>
        <end position="480"/>
    </location>
</feature>
<feature type="region of interest" description="Disordered" evidence="2">
    <location>
        <begin position="640"/>
        <end position="754"/>
    </location>
</feature>
<feature type="compositionally biased region" description="Basic and acidic residues" evidence="2">
    <location>
        <begin position="331"/>
        <end position="340"/>
    </location>
</feature>
<keyword evidence="4" id="KW-1185">Reference proteome</keyword>
<feature type="coiled-coil region" evidence="1">
    <location>
        <begin position="856"/>
        <end position="889"/>
    </location>
</feature>
<dbReference type="EMBL" id="WWBZ02000016">
    <property type="protein sequence ID" value="KAF4309262.1"/>
    <property type="molecule type" value="Genomic_DNA"/>
</dbReference>
<feature type="region of interest" description="Disordered" evidence="2">
    <location>
        <begin position="962"/>
        <end position="988"/>
    </location>
</feature>
<organism evidence="3 4">
    <name type="scientific">Botryosphaeria dothidea</name>
    <dbReference type="NCBI Taxonomy" id="55169"/>
    <lineage>
        <taxon>Eukaryota</taxon>
        <taxon>Fungi</taxon>
        <taxon>Dikarya</taxon>
        <taxon>Ascomycota</taxon>
        <taxon>Pezizomycotina</taxon>
        <taxon>Dothideomycetes</taxon>
        <taxon>Dothideomycetes incertae sedis</taxon>
        <taxon>Botryosphaeriales</taxon>
        <taxon>Botryosphaeriaceae</taxon>
        <taxon>Botryosphaeria</taxon>
    </lineage>
</organism>
<feature type="compositionally biased region" description="Acidic residues" evidence="2">
    <location>
        <begin position="461"/>
        <end position="471"/>
    </location>
</feature>
<feature type="compositionally biased region" description="Low complexity" evidence="2">
    <location>
        <begin position="723"/>
        <end position="744"/>
    </location>
</feature>
<feature type="region of interest" description="Disordered" evidence="2">
    <location>
        <begin position="1009"/>
        <end position="1105"/>
    </location>
</feature>
<reference evidence="3" key="1">
    <citation type="submission" date="2020-04" db="EMBL/GenBank/DDBJ databases">
        <title>Genome Assembly and Annotation of Botryosphaeria dothidea sdau 11-99, a Latent Pathogen of Apple Fruit Ring Rot in China.</title>
        <authorList>
            <person name="Yu C."/>
            <person name="Diao Y."/>
            <person name="Lu Q."/>
            <person name="Zhao J."/>
            <person name="Cui S."/>
            <person name="Peng C."/>
            <person name="He B."/>
            <person name="Liu H."/>
        </authorList>
    </citation>
    <scope>NUCLEOTIDE SEQUENCE [LARGE SCALE GENOMIC DNA]</scope>
    <source>
        <strain evidence="3">Sdau11-99</strain>
    </source>
</reference>
<keyword evidence="1" id="KW-0175">Coiled coil</keyword>
<dbReference type="AlphaFoldDB" id="A0A8H4IZR1"/>
<evidence type="ECO:0000256" key="1">
    <source>
        <dbReference type="SAM" id="Coils"/>
    </source>
</evidence>
<gene>
    <name evidence="3" type="ORF">GTA08_BOTSDO01906</name>
</gene>
<dbReference type="Proteomes" id="UP000572817">
    <property type="component" value="Unassembled WGS sequence"/>
</dbReference>
<protein>
    <submittedName>
        <fullName evidence="3">Uncharacterized protein</fullName>
    </submittedName>
</protein>
<feature type="region of interest" description="Disordered" evidence="2">
    <location>
        <begin position="15"/>
        <end position="42"/>
    </location>
</feature>
<evidence type="ECO:0000313" key="3">
    <source>
        <dbReference type="EMBL" id="KAF4309262.1"/>
    </source>
</evidence>
<feature type="region of interest" description="Disordered" evidence="2">
    <location>
        <begin position="293"/>
        <end position="340"/>
    </location>
</feature>
<feature type="compositionally biased region" description="Low complexity" evidence="2">
    <location>
        <begin position="1061"/>
        <end position="1075"/>
    </location>
</feature>
<evidence type="ECO:0000313" key="4">
    <source>
        <dbReference type="Proteomes" id="UP000572817"/>
    </source>
</evidence>
<evidence type="ECO:0000256" key="2">
    <source>
        <dbReference type="SAM" id="MobiDB-lite"/>
    </source>
</evidence>